<gene>
    <name evidence="2" type="ORF">GMA8713_01657</name>
</gene>
<dbReference type="RefSeq" id="WP_062707818.1">
    <property type="nucleotide sequence ID" value="NZ_CAWRCI010000012.1"/>
</dbReference>
<name>A0A128F329_9GAMM</name>
<sequence>MEVFRLSVKRFADLSGMGGIFGSGRWHQKGQPVLYTAGSRSLAALERFVHESPVQMPPLVMMTIYIPDDLPIKRVSEQELPEGWDAVPDADVSRNYGTVWLREMTTPVIQLPSAIIASEYNFLINPLHTESRKVKIIDQRDFYYDSRLKKMMR</sequence>
<evidence type="ECO:0000313" key="2">
    <source>
        <dbReference type="EMBL" id="CZF80955.1"/>
    </source>
</evidence>
<dbReference type="Pfam" id="PF08808">
    <property type="entry name" value="RES"/>
    <property type="match status" value="1"/>
</dbReference>
<dbReference type="EMBL" id="FIZY01000012">
    <property type="protein sequence ID" value="CZF80955.1"/>
    <property type="molecule type" value="Genomic_DNA"/>
</dbReference>
<dbReference type="AlphaFoldDB" id="A0A128F329"/>
<dbReference type="Proteomes" id="UP000073601">
    <property type="component" value="Unassembled WGS sequence"/>
</dbReference>
<proteinExistence type="predicted"/>
<evidence type="ECO:0000313" key="3">
    <source>
        <dbReference type="Proteomes" id="UP000073601"/>
    </source>
</evidence>
<dbReference type="SMART" id="SM00953">
    <property type="entry name" value="RES"/>
    <property type="match status" value="1"/>
</dbReference>
<evidence type="ECO:0000259" key="1">
    <source>
        <dbReference type="SMART" id="SM00953"/>
    </source>
</evidence>
<dbReference type="OrthoDB" id="9789501at2"/>
<dbReference type="InterPro" id="IPR014914">
    <property type="entry name" value="RES_dom"/>
</dbReference>
<accession>A0A128F329</accession>
<protein>
    <submittedName>
        <fullName evidence="2">RES domain protein</fullName>
    </submittedName>
</protein>
<feature type="domain" description="RES" evidence="1">
    <location>
        <begin position="13"/>
        <end position="138"/>
    </location>
</feature>
<reference evidence="3" key="1">
    <citation type="submission" date="2016-02" db="EMBL/GenBank/DDBJ databases">
        <authorList>
            <person name="Rodrigo-Torres Lidia"/>
            <person name="Arahal R.David."/>
        </authorList>
    </citation>
    <scope>NUCLEOTIDE SEQUENCE [LARGE SCALE GENOMIC DNA]</scope>
    <source>
        <strain evidence="3">CECT 8713</strain>
    </source>
</reference>
<keyword evidence="3" id="KW-1185">Reference proteome</keyword>
<organism evidence="2 3">
    <name type="scientific">Grimontia marina</name>
    <dbReference type="NCBI Taxonomy" id="646534"/>
    <lineage>
        <taxon>Bacteria</taxon>
        <taxon>Pseudomonadati</taxon>
        <taxon>Pseudomonadota</taxon>
        <taxon>Gammaproteobacteria</taxon>
        <taxon>Vibrionales</taxon>
        <taxon>Vibrionaceae</taxon>
        <taxon>Grimontia</taxon>
    </lineage>
</organism>